<dbReference type="RefSeq" id="WP_090547817.1">
    <property type="nucleotide sequence ID" value="NZ_FNSR01000002.1"/>
</dbReference>
<protein>
    <submittedName>
        <fullName evidence="5">AraC-type DNA-binding protein</fullName>
    </submittedName>
</protein>
<dbReference type="PANTHER" id="PTHR46796">
    <property type="entry name" value="HTH-TYPE TRANSCRIPTIONAL ACTIVATOR RHAS-RELATED"/>
    <property type="match status" value="1"/>
</dbReference>
<dbReference type="InterPro" id="IPR020449">
    <property type="entry name" value="Tscrpt_reg_AraC-type_HTH"/>
</dbReference>
<dbReference type="GO" id="GO:0003700">
    <property type="term" value="F:DNA-binding transcription factor activity"/>
    <property type="evidence" value="ECO:0007669"/>
    <property type="project" value="InterPro"/>
</dbReference>
<dbReference type="PROSITE" id="PS00041">
    <property type="entry name" value="HTH_ARAC_FAMILY_1"/>
    <property type="match status" value="1"/>
</dbReference>
<evidence type="ECO:0000256" key="1">
    <source>
        <dbReference type="ARBA" id="ARBA00023015"/>
    </source>
</evidence>
<dbReference type="InterPro" id="IPR018060">
    <property type="entry name" value="HTH_AraC"/>
</dbReference>
<dbReference type="InterPro" id="IPR018062">
    <property type="entry name" value="HTH_AraC-typ_CS"/>
</dbReference>
<name>A0A1H7LEV6_9BURK</name>
<gene>
    <name evidence="5" type="ORF">SAMN05192542_104326</name>
</gene>
<evidence type="ECO:0000256" key="3">
    <source>
        <dbReference type="ARBA" id="ARBA00023163"/>
    </source>
</evidence>
<dbReference type="STRING" id="416943.SAMN05445871_3852"/>
<evidence type="ECO:0000313" key="6">
    <source>
        <dbReference type="Proteomes" id="UP000199120"/>
    </source>
</evidence>
<dbReference type="PANTHER" id="PTHR46796:SF7">
    <property type="entry name" value="ARAC FAMILY TRANSCRIPTIONAL REGULATOR"/>
    <property type="match status" value="1"/>
</dbReference>
<evidence type="ECO:0000259" key="4">
    <source>
        <dbReference type="PROSITE" id="PS01124"/>
    </source>
</evidence>
<dbReference type="AlphaFoldDB" id="A0A1H7LEV6"/>
<organism evidence="5 6">
    <name type="scientific">Paraburkholderia caballeronis</name>
    <dbReference type="NCBI Taxonomy" id="416943"/>
    <lineage>
        <taxon>Bacteria</taxon>
        <taxon>Pseudomonadati</taxon>
        <taxon>Pseudomonadota</taxon>
        <taxon>Betaproteobacteria</taxon>
        <taxon>Burkholderiales</taxon>
        <taxon>Burkholderiaceae</taxon>
        <taxon>Paraburkholderia</taxon>
    </lineage>
</organism>
<accession>A0A1H7LEV6</accession>
<dbReference type="SUPFAM" id="SSF46689">
    <property type="entry name" value="Homeodomain-like"/>
    <property type="match status" value="2"/>
</dbReference>
<dbReference type="PROSITE" id="PS01124">
    <property type="entry name" value="HTH_ARAC_FAMILY_2"/>
    <property type="match status" value="1"/>
</dbReference>
<dbReference type="Gene3D" id="1.10.10.60">
    <property type="entry name" value="Homeodomain-like"/>
    <property type="match status" value="2"/>
</dbReference>
<dbReference type="EMBL" id="FOAJ01000004">
    <property type="protein sequence ID" value="SEK97423.1"/>
    <property type="molecule type" value="Genomic_DNA"/>
</dbReference>
<dbReference type="InterPro" id="IPR032783">
    <property type="entry name" value="AraC_lig"/>
</dbReference>
<keyword evidence="2 5" id="KW-0238">DNA-binding</keyword>
<dbReference type="SMART" id="SM00342">
    <property type="entry name" value="HTH_ARAC"/>
    <property type="match status" value="1"/>
</dbReference>
<dbReference type="InterPro" id="IPR009057">
    <property type="entry name" value="Homeodomain-like_sf"/>
</dbReference>
<evidence type="ECO:0000313" key="5">
    <source>
        <dbReference type="EMBL" id="SEK97423.1"/>
    </source>
</evidence>
<dbReference type="InterPro" id="IPR050204">
    <property type="entry name" value="AraC_XylS_family_regulators"/>
</dbReference>
<keyword evidence="6" id="KW-1185">Reference proteome</keyword>
<dbReference type="Pfam" id="PF12852">
    <property type="entry name" value="Cupin_6"/>
    <property type="match status" value="1"/>
</dbReference>
<reference evidence="6" key="1">
    <citation type="submission" date="2016-10" db="EMBL/GenBank/DDBJ databases">
        <authorList>
            <person name="Varghese N."/>
            <person name="Submissions S."/>
        </authorList>
    </citation>
    <scope>NUCLEOTIDE SEQUENCE [LARGE SCALE GENOMIC DNA]</scope>
    <source>
        <strain evidence="6">LMG 26416</strain>
    </source>
</reference>
<sequence>MADPFSDFLSLMRARSVVSGELIAGGAWAIDFPPTGTLKFWGVMRGRASLLFDGDDAPTGIEAGDTFLLRAPRAHVLGSDLAAPRAGLADLLDRSAGAVIRHGDITHDDDTFRMIGGKVELGAEGNRMLLDALPPLIHVRGTSRQAAPLRWLLEQLVRERESALPGSDAASAQLAHLMFIQILRAHFDTSDAWPAGWLRAIGDRRIGPALRLMHGEPARAWQLGELASACAMSRATFAAYFKSVAGVAPLAYLAGWRMRIAQRALRDERTPVNVLARSLGYGSESAFSNAFKRIVGCAPSAFRAQASVETLREADDAYAPIERSG</sequence>
<proteinExistence type="predicted"/>
<keyword evidence="1" id="KW-0805">Transcription regulation</keyword>
<dbReference type="OrthoDB" id="9789899at2"/>
<keyword evidence="3" id="KW-0804">Transcription</keyword>
<dbReference type="GO" id="GO:0043565">
    <property type="term" value="F:sequence-specific DNA binding"/>
    <property type="evidence" value="ECO:0007669"/>
    <property type="project" value="InterPro"/>
</dbReference>
<dbReference type="Pfam" id="PF12833">
    <property type="entry name" value="HTH_18"/>
    <property type="match status" value="1"/>
</dbReference>
<dbReference type="PRINTS" id="PR00032">
    <property type="entry name" value="HTHARAC"/>
</dbReference>
<evidence type="ECO:0000256" key="2">
    <source>
        <dbReference type="ARBA" id="ARBA00023125"/>
    </source>
</evidence>
<feature type="domain" description="HTH araC/xylS-type" evidence="4">
    <location>
        <begin position="207"/>
        <end position="305"/>
    </location>
</feature>
<dbReference type="Proteomes" id="UP000199120">
    <property type="component" value="Unassembled WGS sequence"/>
</dbReference>